<proteinExistence type="predicted"/>
<dbReference type="Proteomes" id="UP000001623">
    <property type="component" value="Chromosome"/>
</dbReference>
<dbReference type="KEGG" id="mop:Mesop_4324"/>
<organism evidence="1 2">
    <name type="scientific">Mesorhizobium opportunistum (strain LMG 24607 / HAMBI 3007 / WSM2075)</name>
    <dbReference type="NCBI Taxonomy" id="536019"/>
    <lineage>
        <taxon>Bacteria</taxon>
        <taxon>Pseudomonadati</taxon>
        <taxon>Pseudomonadota</taxon>
        <taxon>Alphaproteobacteria</taxon>
        <taxon>Hyphomicrobiales</taxon>
        <taxon>Phyllobacteriaceae</taxon>
        <taxon>Mesorhizobium</taxon>
    </lineage>
</organism>
<name>F7Y9M8_MESOW</name>
<protein>
    <submittedName>
        <fullName evidence="1">Uncharacterized protein</fullName>
    </submittedName>
</protein>
<evidence type="ECO:0000313" key="2">
    <source>
        <dbReference type="Proteomes" id="UP000001623"/>
    </source>
</evidence>
<dbReference type="HOGENOM" id="CLU_2789084_0_0_5"/>
<sequence length="68" mass="7536">MLSRQVRPPSPVPLSVEQFILPSQAIHEQLEDVRSYVLSVLRSKRSSSWTAAQRLKRCGEISTGAVSA</sequence>
<dbReference type="EMBL" id="CP002279">
    <property type="protein sequence ID" value="AEH88754.1"/>
    <property type="molecule type" value="Genomic_DNA"/>
</dbReference>
<accession>F7Y9M8</accession>
<gene>
    <name evidence="1" type="ordered locus">Mesop_4324</name>
</gene>
<evidence type="ECO:0000313" key="1">
    <source>
        <dbReference type="EMBL" id="AEH88754.1"/>
    </source>
</evidence>
<dbReference type="AlphaFoldDB" id="F7Y9M8"/>
<reference evidence="1 2" key="1">
    <citation type="submission" date="2010-10" db="EMBL/GenBank/DDBJ databases">
        <title>Complete sequence of Mesorhizobium opportunistum WSM2075.</title>
        <authorList>
            <consortium name="US DOE Joint Genome Institute"/>
            <person name="Lucas S."/>
            <person name="Copeland A."/>
            <person name="Lapidus A."/>
            <person name="Cheng J.-F."/>
            <person name="Bruce D."/>
            <person name="Goodwin L."/>
            <person name="Pitluck S."/>
            <person name="Chertkov O."/>
            <person name="Misra M."/>
            <person name="Detter J.C."/>
            <person name="Han C."/>
            <person name="Tapia R."/>
            <person name="Land M."/>
            <person name="Hauser L."/>
            <person name="Kyrpides N."/>
            <person name="Ovchinnikova G."/>
            <person name="Mavrommatis K.M."/>
            <person name="Tiwari R.P."/>
            <person name="Howieson J.G."/>
            <person name="O'Hara G.W."/>
            <person name="Nandasena K.G."/>
            <person name="Woyke T."/>
        </authorList>
    </citation>
    <scope>NUCLEOTIDE SEQUENCE [LARGE SCALE GENOMIC DNA]</scope>
    <source>
        <strain evidence="2">LMG 24607 / HAMBI 3007 / WSM2075</strain>
    </source>
</reference>